<evidence type="ECO:0000256" key="1">
    <source>
        <dbReference type="SAM" id="MobiDB-lite"/>
    </source>
</evidence>
<dbReference type="InterPro" id="IPR011989">
    <property type="entry name" value="ARM-like"/>
</dbReference>
<evidence type="ECO:0000313" key="2">
    <source>
        <dbReference type="EMBL" id="KAJ3033659.1"/>
    </source>
</evidence>
<sequence>LLATLDPATRKAVLRPKASTTSLLKPRASSSILAMKRSQSALGFAKPALPSTLRKTSPPPPSSQPSDDIIMTDVIEPPKNTFRTPIKLASVRNHPVVSGKRSEESTEWDSLKRLLCSEDVEERVRGVGILGAVLRDGNGSGGDGVGRVVKGEIERLLEGEVEEEVVGSLLDTGVLRGLIECGVLEVGRVMDFLVGGLGRRVQGRGMRQVLEGVVEEVGRVIGGGEGMAEYFAGEASLKSWLFALVPLMNGAVSPTLESRLATILQSIYRYNADSFVRNLESGELPGMERVMDIVGVTRGPMPGGIGGVFIPGKGEGETLDGLSRIEGGEGATMMEFTFEQNSLYQLEGRAVCDETLPDGFADISIRSTTFHNATQEDMDVPAVTSRSIPRTPPPLPSAQRTLGELRERASGGMVSHAEFGVSSSGGGGGEDKNGRGLVRWKRDAHAVLFSAKTPTPHRPTKSEGTKELPKLLGLISAGVASNSTMRKLIRLSTAFTVGEGAESVSGAGDLWDAWFGETVEVVLGVLRRVGGDKELQETCLLLLKTMMVHQTRYFGYREKEVLQVLLSCRSDASGMVSGSAEDALETAVEMLDLYACFEAVVELLQEWDLSDFGRGNEEWVLPRGGGGRAGGMGSQQQRMRPGEFQPCPAASGFQFLGRVVGRVGKDGLEGWGVERVVGVAVQGLSSRIPEIRKSSTFCLVDVYACGVDVWRYLGSRLSDPQQKLLAVFIGRHRGGVGAAPSGGMGGARGGMAGM</sequence>
<dbReference type="Gene3D" id="1.25.10.10">
    <property type="entry name" value="Leucine-rich Repeat Variant"/>
    <property type="match status" value="1"/>
</dbReference>
<gene>
    <name evidence="2" type="ORF">HK097_004760</name>
</gene>
<accession>A0AAD5S119</accession>
<dbReference type="EMBL" id="JADGJD010002258">
    <property type="protein sequence ID" value="KAJ3033659.1"/>
    <property type="molecule type" value="Genomic_DNA"/>
</dbReference>
<feature type="non-terminal residue" evidence="2">
    <location>
        <position position="1"/>
    </location>
</feature>
<proteinExistence type="predicted"/>
<feature type="region of interest" description="Disordered" evidence="1">
    <location>
        <begin position="48"/>
        <end position="68"/>
    </location>
</feature>
<organism evidence="2 3">
    <name type="scientific">Rhizophlyctis rosea</name>
    <dbReference type="NCBI Taxonomy" id="64517"/>
    <lineage>
        <taxon>Eukaryota</taxon>
        <taxon>Fungi</taxon>
        <taxon>Fungi incertae sedis</taxon>
        <taxon>Chytridiomycota</taxon>
        <taxon>Chytridiomycota incertae sedis</taxon>
        <taxon>Chytridiomycetes</taxon>
        <taxon>Rhizophlyctidales</taxon>
        <taxon>Rhizophlyctidaceae</taxon>
        <taxon>Rhizophlyctis</taxon>
    </lineage>
</organism>
<name>A0AAD5S119_9FUNG</name>
<evidence type="ECO:0000313" key="3">
    <source>
        <dbReference type="Proteomes" id="UP001212841"/>
    </source>
</evidence>
<protein>
    <submittedName>
        <fullName evidence="2">Uncharacterized protein</fullName>
    </submittedName>
</protein>
<dbReference type="Proteomes" id="UP001212841">
    <property type="component" value="Unassembled WGS sequence"/>
</dbReference>
<keyword evidence="3" id="KW-1185">Reference proteome</keyword>
<dbReference type="AlphaFoldDB" id="A0AAD5S119"/>
<comment type="caution">
    <text evidence="2">The sequence shown here is derived from an EMBL/GenBank/DDBJ whole genome shotgun (WGS) entry which is preliminary data.</text>
</comment>
<reference evidence="2" key="1">
    <citation type="submission" date="2020-05" db="EMBL/GenBank/DDBJ databases">
        <title>Phylogenomic resolution of chytrid fungi.</title>
        <authorList>
            <person name="Stajich J.E."/>
            <person name="Amses K."/>
            <person name="Simmons R."/>
            <person name="Seto K."/>
            <person name="Myers J."/>
            <person name="Bonds A."/>
            <person name="Quandt C.A."/>
            <person name="Barry K."/>
            <person name="Liu P."/>
            <person name="Grigoriev I."/>
            <person name="Longcore J.E."/>
            <person name="James T.Y."/>
        </authorList>
    </citation>
    <scope>NUCLEOTIDE SEQUENCE</scope>
    <source>
        <strain evidence="2">JEL0318</strain>
    </source>
</reference>